<feature type="transmembrane region" description="Helical" evidence="8">
    <location>
        <begin position="259"/>
        <end position="279"/>
    </location>
</feature>
<evidence type="ECO:0000256" key="5">
    <source>
        <dbReference type="ARBA" id="ARBA00022989"/>
    </source>
</evidence>
<evidence type="ECO:0000256" key="1">
    <source>
        <dbReference type="ARBA" id="ARBA00004651"/>
    </source>
</evidence>
<keyword evidence="6 8" id="KW-0472">Membrane</keyword>
<evidence type="ECO:0000256" key="3">
    <source>
        <dbReference type="ARBA" id="ARBA00022679"/>
    </source>
</evidence>
<dbReference type="PANTHER" id="PTHR22926:SF3">
    <property type="entry name" value="UNDECAPRENYL-PHOSPHATE ALPHA-N-ACETYLGLUCOSAMINYL 1-PHOSPHATE TRANSFERASE"/>
    <property type="match status" value="1"/>
</dbReference>
<dbReference type="GO" id="GO:0005886">
    <property type="term" value="C:plasma membrane"/>
    <property type="evidence" value="ECO:0007669"/>
    <property type="project" value="UniProtKB-SubCell"/>
</dbReference>
<evidence type="ECO:0000256" key="7">
    <source>
        <dbReference type="PIRSR" id="PIRSR600715-1"/>
    </source>
</evidence>
<dbReference type="GO" id="GO:0044038">
    <property type="term" value="P:cell wall macromolecule biosynthetic process"/>
    <property type="evidence" value="ECO:0007669"/>
    <property type="project" value="TreeGrafter"/>
</dbReference>
<protein>
    <submittedName>
        <fullName evidence="9">UDP-GlcNAc--UDP-phosphate GlcNAc-1-phosphate transferase</fullName>
    </submittedName>
</protein>
<feature type="transmembrane region" description="Helical" evidence="8">
    <location>
        <begin position="160"/>
        <end position="177"/>
    </location>
</feature>
<keyword evidence="2" id="KW-1003">Cell membrane</keyword>
<evidence type="ECO:0000313" key="9">
    <source>
        <dbReference type="EMBL" id="TRX40147.1"/>
    </source>
</evidence>
<feature type="transmembrane region" description="Helical" evidence="8">
    <location>
        <begin position="285"/>
        <end position="304"/>
    </location>
</feature>
<feature type="transmembrane region" description="Helical" evidence="8">
    <location>
        <begin position="184"/>
        <end position="205"/>
    </location>
</feature>
<feature type="binding site" evidence="7">
    <location>
        <position position="129"/>
    </location>
    <ligand>
        <name>Mg(2+)</name>
        <dbReference type="ChEBI" id="CHEBI:18420"/>
    </ligand>
</feature>
<comment type="subcellular location">
    <subcellularLocation>
        <location evidence="1">Cell membrane</location>
        <topology evidence="1">Multi-pass membrane protein</topology>
    </subcellularLocation>
</comment>
<dbReference type="GO" id="GO:0071555">
    <property type="term" value="P:cell wall organization"/>
    <property type="evidence" value="ECO:0007669"/>
    <property type="project" value="TreeGrafter"/>
</dbReference>
<feature type="binding site" evidence="7">
    <location>
        <position position="187"/>
    </location>
    <ligand>
        <name>Mg(2+)</name>
        <dbReference type="ChEBI" id="CHEBI:18420"/>
    </ligand>
</feature>
<gene>
    <name evidence="9" type="ORF">FNW21_08040</name>
</gene>
<comment type="caution">
    <text evidence="9">The sequence shown here is derived from an EMBL/GenBank/DDBJ whole genome shotgun (WGS) entry which is preliminary data.</text>
</comment>
<evidence type="ECO:0000256" key="8">
    <source>
        <dbReference type="SAM" id="Phobius"/>
    </source>
</evidence>
<accession>A0A553E530</accession>
<keyword evidence="7" id="KW-0460">Magnesium</keyword>
<keyword evidence="7" id="KW-0479">Metal-binding</keyword>
<dbReference type="AlphaFoldDB" id="A0A553E530"/>
<dbReference type="EMBL" id="VJZT01000006">
    <property type="protein sequence ID" value="TRX40147.1"/>
    <property type="molecule type" value="Genomic_DNA"/>
</dbReference>
<keyword evidence="5 8" id="KW-1133">Transmembrane helix</keyword>
<comment type="cofactor">
    <cofactor evidence="7">
        <name>Mg(2+)</name>
        <dbReference type="ChEBI" id="CHEBI:18420"/>
    </cofactor>
</comment>
<sequence length="320" mass="35716">MIYIFLVFLFLVLELVYFKLAHKYAIIDIPNSRSSHSLVTIRGGGIIFAIALITAYLLGFVSGYVTIAVLIVAIVSFVDDVSPLSQIPRFMAQALAVALIFYDLHLFTSSIGLLLVVLILLIGWINAFNFMDGINGITVLYALSALISFSLLAVNTSSLPVLRTMGLACLVFGFFNIRQKAKTFAGDVGSIAMAVFLGYFMIKTIQETGQIGYLLFFSIYGIDAIVTIFSRLQKRENIFEPHRSHLYQFLANEMEFSHVIVAIGYAVLQMILNVGVIYLDKKGQLSMGVVFMIVLMLTVFYLCFRAVIIRKIRLINDNHV</sequence>
<dbReference type="GO" id="GO:0009103">
    <property type="term" value="P:lipopolysaccharide biosynthetic process"/>
    <property type="evidence" value="ECO:0007669"/>
    <property type="project" value="TreeGrafter"/>
</dbReference>
<feature type="transmembrane region" description="Helical" evidence="8">
    <location>
        <begin position="137"/>
        <end position="154"/>
    </location>
</feature>
<keyword evidence="3 9" id="KW-0808">Transferase</keyword>
<dbReference type="Pfam" id="PF00953">
    <property type="entry name" value="Glycos_transf_4"/>
    <property type="match status" value="1"/>
</dbReference>
<dbReference type="GO" id="GO:0046872">
    <property type="term" value="F:metal ion binding"/>
    <property type="evidence" value="ECO:0007669"/>
    <property type="project" value="UniProtKB-KW"/>
</dbReference>
<feature type="transmembrane region" description="Helical" evidence="8">
    <location>
        <begin position="45"/>
        <end position="78"/>
    </location>
</feature>
<evidence type="ECO:0000256" key="2">
    <source>
        <dbReference type="ARBA" id="ARBA00022475"/>
    </source>
</evidence>
<evidence type="ECO:0000256" key="6">
    <source>
        <dbReference type="ARBA" id="ARBA00023136"/>
    </source>
</evidence>
<keyword evidence="4 8" id="KW-0812">Transmembrane</keyword>
<evidence type="ECO:0000256" key="4">
    <source>
        <dbReference type="ARBA" id="ARBA00022692"/>
    </source>
</evidence>
<name>A0A553E530_9FLAO</name>
<dbReference type="RefSeq" id="WP_144256214.1">
    <property type="nucleotide sequence ID" value="NZ_VJZT01000006.1"/>
</dbReference>
<proteinExistence type="predicted"/>
<reference evidence="9 10" key="1">
    <citation type="submission" date="2019-07" db="EMBL/GenBank/DDBJ databases">
        <title>Novel species of Flavobacterium.</title>
        <authorList>
            <person name="Liu Q."/>
            <person name="Xin Y.-H."/>
        </authorList>
    </citation>
    <scope>NUCLEOTIDE SEQUENCE [LARGE SCALE GENOMIC DNA]</scope>
    <source>
        <strain evidence="9 10">LB1R34</strain>
    </source>
</reference>
<feature type="transmembrane region" description="Helical" evidence="8">
    <location>
        <begin position="211"/>
        <end position="229"/>
    </location>
</feature>
<dbReference type="Proteomes" id="UP000316371">
    <property type="component" value="Unassembled WGS sequence"/>
</dbReference>
<dbReference type="InterPro" id="IPR000715">
    <property type="entry name" value="Glycosyl_transferase_4"/>
</dbReference>
<organism evidence="9 10">
    <name type="scientific">Flavobacterium restrictum</name>
    <dbReference type="NCBI Taxonomy" id="2594428"/>
    <lineage>
        <taxon>Bacteria</taxon>
        <taxon>Pseudomonadati</taxon>
        <taxon>Bacteroidota</taxon>
        <taxon>Flavobacteriia</taxon>
        <taxon>Flavobacteriales</taxon>
        <taxon>Flavobacteriaceae</taxon>
        <taxon>Flavobacterium</taxon>
    </lineage>
</organism>
<dbReference type="PANTHER" id="PTHR22926">
    <property type="entry name" value="PHOSPHO-N-ACETYLMURAMOYL-PENTAPEPTIDE-TRANSFERASE"/>
    <property type="match status" value="1"/>
</dbReference>
<dbReference type="OrthoDB" id="9783652at2"/>
<keyword evidence="10" id="KW-1185">Reference proteome</keyword>
<feature type="transmembrane region" description="Helical" evidence="8">
    <location>
        <begin position="113"/>
        <end position="130"/>
    </location>
</feature>
<evidence type="ECO:0000313" key="10">
    <source>
        <dbReference type="Proteomes" id="UP000316371"/>
    </source>
</evidence>
<dbReference type="GO" id="GO:0016780">
    <property type="term" value="F:phosphotransferase activity, for other substituted phosphate groups"/>
    <property type="evidence" value="ECO:0007669"/>
    <property type="project" value="InterPro"/>
</dbReference>